<dbReference type="EMBL" id="WKJK01000004">
    <property type="protein sequence ID" value="MRW90173.1"/>
    <property type="molecule type" value="Genomic_DNA"/>
</dbReference>
<dbReference type="InterPro" id="IPR013324">
    <property type="entry name" value="RNA_pol_sigma_r3/r4-like"/>
</dbReference>
<evidence type="ECO:0000256" key="4">
    <source>
        <dbReference type="ARBA" id="ARBA00023163"/>
    </source>
</evidence>
<dbReference type="InterPro" id="IPR013249">
    <property type="entry name" value="RNA_pol_sigma70_r4_t2"/>
</dbReference>
<dbReference type="GO" id="GO:0006352">
    <property type="term" value="P:DNA-templated transcription initiation"/>
    <property type="evidence" value="ECO:0007669"/>
    <property type="project" value="InterPro"/>
</dbReference>
<keyword evidence="2" id="KW-0805">Transcription regulation</keyword>
<keyword evidence="4" id="KW-0804">Transcription</keyword>
<dbReference type="SUPFAM" id="SSF88946">
    <property type="entry name" value="Sigma2 domain of RNA polymerase sigma factors"/>
    <property type="match status" value="1"/>
</dbReference>
<dbReference type="AlphaFoldDB" id="A0A6I2KWP9"/>
<comment type="similarity">
    <text evidence="1">Belongs to the sigma-70 factor family. ECF subfamily.</text>
</comment>
<feature type="domain" description="RNA polymerase sigma-70 region 2" evidence="5">
    <location>
        <begin position="15"/>
        <end position="82"/>
    </location>
</feature>
<evidence type="ECO:0000256" key="2">
    <source>
        <dbReference type="ARBA" id="ARBA00023015"/>
    </source>
</evidence>
<dbReference type="PANTHER" id="PTHR43133">
    <property type="entry name" value="RNA POLYMERASE ECF-TYPE SIGMA FACTO"/>
    <property type="match status" value="1"/>
</dbReference>
<dbReference type="InterPro" id="IPR007627">
    <property type="entry name" value="RNA_pol_sigma70_r2"/>
</dbReference>
<dbReference type="PANTHER" id="PTHR43133:SF63">
    <property type="entry name" value="RNA POLYMERASE SIGMA FACTOR FECI-RELATED"/>
    <property type="match status" value="1"/>
</dbReference>
<protein>
    <submittedName>
        <fullName evidence="7">Sigma-70 family RNA polymerase sigma factor</fullName>
    </submittedName>
</protein>
<dbReference type="InterPro" id="IPR014284">
    <property type="entry name" value="RNA_pol_sigma-70_dom"/>
</dbReference>
<dbReference type="InterPro" id="IPR013325">
    <property type="entry name" value="RNA_pol_sigma_r2"/>
</dbReference>
<dbReference type="GO" id="GO:0003677">
    <property type="term" value="F:DNA binding"/>
    <property type="evidence" value="ECO:0007669"/>
    <property type="project" value="InterPro"/>
</dbReference>
<dbReference type="GO" id="GO:0016987">
    <property type="term" value="F:sigma factor activity"/>
    <property type="evidence" value="ECO:0007669"/>
    <property type="project" value="UniProtKB-KW"/>
</dbReference>
<dbReference type="Proteomes" id="UP000433309">
    <property type="component" value="Unassembled WGS sequence"/>
</dbReference>
<dbReference type="Gene3D" id="1.10.10.10">
    <property type="entry name" value="Winged helix-like DNA-binding domain superfamily/Winged helix DNA-binding domain"/>
    <property type="match status" value="1"/>
</dbReference>
<organism evidence="7 8">
    <name type="scientific">Duganella guangzhouensis</name>
    <dbReference type="NCBI Taxonomy" id="2666084"/>
    <lineage>
        <taxon>Bacteria</taxon>
        <taxon>Pseudomonadati</taxon>
        <taxon>Pseudomonadota</taxon>
        <taxon>Betaproteobacteria</taxon>
        <taxon>Burkholderiales</taxon>
        <taxon>Oxalobacteraceae</taxon>
        <taxon>Telluria group</taxon>
        <taxon>Duganella</taxon>
    </lineage>
</organism>
<keyword evidence="8" id="KW-1185">Reference proteome</keyword>
<evidence type="ECO:0000256" key="1">
    <source>
        <dbReference type="ARBA" id="ARBA00010641"/>
    </source>
</evidence>
<dbReference type="Pfam" id="PF04542">
    <property type="entry name" value="Sigma70_r2"/>
    <property type="match status" value="1"/>
</dbReference>
<evidence type="ECO:0000259" key="5">
    <source>
        <dbReference type="Pfam" id="PF04542"/>
    </source>
</evidence>
<dbReference type="NCBIfam" id="TIGR02937">
    <property type="entry name" value="sigma70-ECF"/>
    <property type="match status" value="1"/>
</dbReference>
<evidence type="ECO:0000313" key="7">
    <source>
        <dbReference type="EMBL" id="MRW90173.1"/>
    </source>
</evidence>
<name>A0A6I2KWP9_9BURK</name>
<dbReference type="CDD" id="cd06171">
    <property type="entry name" value="Sigma70_r4"/>
    <property type="match status" value="1"/>
</dbReference>
<accession>A0A6I2KWP9</accession>
<dbReference type="Gene3D" id="1.10.1740.10">
    <property type="match status" value="1"/>
</dbReference>
<comment type="caution">
    <text evidence="7">The sequence shown here is derived from an EMBL/GenBank/DDBJ whole genome shotgun (WGS) entry which is preliminary data.</text>
</comment>
<reference evidence="7 8" key="1">
    <citation type="submission" date="2019-11" db="EMBL/GenBank/DDBJ databases">
        <title>Novel species isolated from a subtropical stream in China.</title>
        <authorList>
            <person name="Lu H."/>
        </authorList>
    </citation>
    <scope>NUCLEOTIDE SEQUENCE [LARGE SCALE GENOMIC DNA]</scope>
    <source>
        <strain evidence="7 8">FT80W</strain>
    </source>
</reference>
<evidence type="ECO:0000259" key="6">
    <source>
        <dbReference type="Pfam" id="PF08281"/>
    </source>
</evidence>
<evidence type="ECO:0000256" key="3">
    <source>
        <dbReference type="ARBA" id="ARBA00023082"/>
    </source>
</evidence>
<dbReference type="SUPFAM" id="SSF88659">
    <property type="entry name" value="Sigma3 and sigma4 domains of RNA polymerase sigma factors"/>
    <property type="match status" value="1"/>
</dbReference>
<keyword evidence="3" id="KW-0731">Sigma factor</keyword>
<feature type="domain" description="RNA polymerase sigma factor 70 region 4 type 2" evidence="6">
    <location>
        <begin position="113"/>
        <end position="165"/>
    </location>
</feature>
<dbReference type="NCBIfam" id="NF009180">
    <property type="entry name" value="PRK12528.1"/>
    <property type="match status" value="1"/>
</dbReference>
<evidence type="ECO:0000313" key="8">
    <source>
        <dbReference type="Proteomes" id="UP000433309"/>
    </source>
</evidence>
<dbReference type="Pfam" id="PF08281">
    <property type="entry name" value="Sigma70_r4_2"/>
    <property type="match status" value="1"/>
</dbReference>
<sequence>MPVHSTAPRSDVGHLYAEHHSWLLGWLRRKANGADYAADLAQETFIRLLSQPEQCCAELREPRAYLATVAHRLLINYAERQSLERAYLEVLAQLPPCQTPSPEQRLLILESLHEIDRMLDGLPPKAREAFLLSQLEGLGYSDIGLRLGVTVRTVKRYMAAAFMQCLLALA</sequence>
<dbReference type="InterPro" id="IPR039425">
    <property type="entry name" value="RNA_pol_sigma-70-like"/>
</dbReference>
<proteinExistence type="inferred from homology"/>
<dbReference type="RefSeq" id="WP_154375902.1">
    <property type="nucleotide sequence ID" value="NZ_WKJK01000004.1"/>
</dbReference>
<gene>
    <name evidence="7" type="ORF">GJ699_09275</name>
</gene>
<dbReference type="InterPro" id="IPR036388">
    <property type="entry name" value="WH-like_DNA-bd_sf"/>
</dbReference>